<name>A0AAU8B039_9VIRU</name>
<evidence type="ECO:0000313" key="5">
    <source>
        <dbReference type="EMBL" id="XCD07197.1"/>
    </source>
</evidence>
<evidence type="ECO:0000313" key="3">
    <source>
        <dbReference type="EMBL" id="XCD05643.1"/>
    </source>
</evidence>
<evidence type="ECO:0000313" key="2">
    <source>
        <dbReference type="EMBL" id="XCD04213.1"/>
    </source>
</evidence>
<sequence length="222" mass="23324">MAVVDSSGQFTLPEAGAVSAASGFNPYVTAGAIGSQALKYAFGSISANSANSSAKKNALTQFWMQNYFMDKMNEYNKPVNQMKRLAEANLNPALVYGNQNAVISSASPSGGAYAPVAKNSEDLGLLAAIGQAQTVAESQARIDNLEAQTARTITQTDIDVLAYGLKEGLTEAQIKSILVNAHRTQLDNDFYEFLNQYTGNSGGAGMNAIKVIGGLVGALARK</sequence>
<dbReference type="EMBL" id="PP511439">
    <property type="protein sequence ID" value="XCD04213.1"/>
    <property type="molecule type" value="Genomic_DNA"/>
</dbReference>
<evidence type="ECO:0000313" key="4">
    <source>
        <dbReference type="EMBL" id="XCD06545.1"/>
    </source>
</evidence>
<organism evidence="3">
    <name type="scientific">Dulem virus 94</name>
    <dbReference type="NCBI Taxonomy" id="3145805"/>
    <lineage>
        <taxon>Viruses</taxon>
        <taxon>Monodnaviria</taxon>
        <taxon>Sangervirae</taxon>
        <taxon>Phixviricota</taxon>
        <taxon>Malgrandaviricetes</taxon>
        <taxon>Petitvirales</taxon>
        <taxon>Microviridae</taxon>
        <taxon>Microvirus</taxon>
    </lineage>
</organism>
<reference evidence="3" key="1">
    <citation type="submission" date="2024-03" db="EMBL/GenBank/DDBJ databases">
        <title>Diverse circular DNA viruses in blood, oral, and fecal samples of captive lemurs.</title>
        <authorList>
            <person name="Paietta E.N."/>
            <person name="Kraberger S."/>
            <person name="Lund M.C."/>
            <person name="Custer J.M."/>
            <person name="Vargas K.M."/>
            <person name="Ehmke E.E."/>
            <person name="Yoder A.D."/>
            <person name="Varsani A."/>
        </authorList>
    </citation>
    <scope>NUCLEOTIDE SEQUENCE</scope>
    <source>
        <strain evidence="1">Duke_18_87</strain>
        <strain evidence="2">Duke_21_108</strain>
        <strain evidence="3">Duke_24FS_122</strain>
        <strain evidence="4">Duke_25FS_130</strain>
        <strain evidence="5">Duke_26_101</strain>
    </source>
</reference>
<protein>
    <submittedName>
        <fullName evidence="3">DNA pilot protein</fullName>
    </submittedName>
</protein>
<evidence type="ECO:0000313" key="1">
    <source>
        <dbReference type="EMBL" id="XCD03547.1"/>
    </source>
</evidence>
<dbReference type="EMBL" id="PP511372">
    <property type="protein sequence ID" value="XCD03547.1"/>
    <property type="molecule type" value="Genomic_DNA"/>
</dbReference>
<dbReference type="EMBL" id="PP511764">
    <property type="protein sequence ID" value="XCD07197.1"/>
    <property type="molecule type" value="Genomic_DNA"/>
</dbReference>
<dbReference type="EMBL" id="PP511685">
    <property type="protein sequence ID" value="XCD06545.1"/>
    <property type="molecule type" value="Genomic_DNA"/>
</dbReference>
<proteinExistence type="predicted"/>
<accession>A0AAU8B039</accession>
<dbReference type="EMBL" id="PP511587">
    <property type="protein sequence ID" value="XCD05643.1"/>
    <property type="molecule type" value="Genomic_DNA"/>
</dbReference>